<feature type="compositionally biased region" description="Polar residues" evidence="1">
    <location>
        <begin position="134"/>
        <end position="143"/>
    </location>
</feature>
<dbReference type="EMBL" id="CABFOC020000035">
    <property type="protein sequence ID" value="CAH0049026.1"/>
    <property type="molecule type" value="Genomic_DNA"/>
</dbReference>
<sequence>MAAQGQTTQPKGGSHSWKRQHPGEPSPQEDSPPICCKRQRTDSCSGSELSWKYPPRFWDRLSSIPLVHNALEELERRTHKRPSFPSRPILPEQKLIPSATGELARFARHGGPDLHDLRGYPHATRRHRPADAMSSPSRHQGANATDPSTLPTPVTTPTSRKSTSPYDAAFEQHLADHQVHPPTYASQGPEWAEVMAALARPRPSLSQSMFPPTSFSTFQAKDMAAKSEAAVLRNVIPTITGSDQADHLCCQNTLFGNLKPLTDGTIVTAKPDIYYGADPKDLDRSIRDELAGHIIPSTSQDRPMAPNFFLEVKGPGGNQAVTTRQACYAGAIGSRAMHSLQNYNEKQPRYGTEHTAFSSFYHSGTLKIFAHHITAPSTPEGQPEYHMIKLHGSEVTGSIDNFRSGVGAFRNARDLAKQYRDRFIQEANARGPRARLTAAQADSTEPRQGDIWAPHGSVDPTQCIPLQDADDDELQQQIDEGDGEPTPTVSHHLHTEDDFERTSKDLVAPGDDPSLSFASSSTSNSSAVRRRSKRLEQTNQGLCSGTRGNHTSKNRS</sequence>
<evidence type="ECO:0000313" key="4">
    <source>
        <dbReference type="Proteomes" id="UP000775872"/>
    </source>
</evidence>
<feature type="region of interest" description="Disordered" evidence="1">
    <location>
        <begin position="109"/>
        <end position="164"/>
    </location>
</feature>
<comment type="caution">
    <text evidence="3">The sequence shown here is derived from an EMBL/GenBank/DDBJ whole genome shotgun (WGS) entry which is preliminary data.</text>
</comment>
<dbReference type="Pfam" id="PF25545">
    <property type="entry name" value="DUF7924"/>
    <property type="match status" value="1"/>
</dbReference>
<dbReference type="Proteomes" id="UP000775872">
    <property type="component" value="Unassembled WGS sequence"/>
</dbReference>
<organism evidence="3 4">
    <name type="scientific">Clonostachys solani</name>
    <dbReference type="NCBI Taxonomy" id="160281"/>
    <lineage>
        <taxon>Eukaryota</taxon>
        <taxon>Fungi</taxon>
        <taxon>Dikarya</taxon>
        <taxon>Ascomycota</taxon>
        <taxon>Pezizomycotina</taxon>
        <taxon>Sordariomycetes</taxon>
        <taxon>Hypocreomycetidae</taxon>
        <taxon>Hypocreales</taxon>
        <taxon>Bionectriaceae</taxon>
        <taxon>Clonostachys</taxon>
    </lineage>
</organism>
<dbReference type="InterPro" id="IPR057684">
    <property type="entry name" value="DUF7924"/>
</dbReference>
<dbReference type="AlphaFoldDB" id="A0A9P0ECM3"/>
<gene>
    <name evidence="3" type="ORF">CSOL1703_00000976</name>
</gene>
<evidence type="ECO:0000256" key="1">
    <source>
        <dbReference type="SAM" id="MobiDB-lite"/>
    </source>
</evidence>
<feature type="compositionally biased region" description="Basic and acidic residues" evidence="1">
    <location>
        <begin position="110"/>
        <end position="119"/>
    </location>
</feature>
<reference evidence="3 4" key="2">
    <citation type="submission" date="2021-10" db="EMBL/GenBank/DDBJ databases">
        <authorList>
            <person name="Piombo E."/>
        </authorList>
    </citation>
    <scope>NUCLEOTIDE SEQUENCE [LARGE SCALE GENOMIC DNA]</scope>
</reference>
<feature type="compositionally biased region" description="Low complexity" evidence="1">
    <location>
        <begin position="145"/>
        <end position="158"/>
    </location>
</feature>
<proteinExistence type="predicted"/>
<evidence type="ECO:0000259" key="2">
    <source>
        <dbReference type="Pfam" id="PF25545"/>
    </source>
</evidence>
<feature type="domain" description="DUF7924" evidence="2">
    <location>
        <begin position="263"/>
        <end position="396"/>
    </location>
</feature>
<feature type="region of interest" description="Disordered" evidence="1">
    <location>
        <begin position="477"/>
        <end position="556"/>
    </location>
</feature>
<accession>A0A9P0ECM3</accession>
<reference evidence="4" key="1">
    <citation type="submission" date="2019-06" db="EMBL/GenBank/DDBJ databases">
        <authorList>
            <person name="Broberg M."/>
        </authorList>
    </citation>
    <scope>NUCLEOTIDE SEQUENCE [LARGE SCALE GENOMIC DNA]</scope>
</reference>
<name>A0A9P0ECM3_9HYPO</name>
<keyword evidence="4" id="KW-1185">Reference proteome</keyword>
<feature type="region of interest" description="Disordered" evidence="1">
    <location>
        <begin position="430"/>
        <end position="465"/>
    </location>
</feature>
<protein>
    <recommendedName>
        <fullName evidence="2">DUF7924 domain-containing protein</fullName>
    </recommendedName>
</protein>
<feature type="compositionally biased region" description="Low complexity" evidence="1">
    <location>
        <begin position="514"/>
        <end position="527"/>
    </location>
</feature>
<feature type="compositionally biased region" description="Basic and acidic residues" evidence="1">
    <location>
        <begin position="493"/>
        <end position="504"/>
    </location>
</feature>
<evidence type="ECO:0000313" key="3">
    <source>
        <dbReference type="EMBL" id="CAH0049026.1"/>
    </source>
</evidence>
<feature type="compositionally biased region" description="Polar residues" evidence="1">
    <location>
        <begin position="1"/>
        <end position="11"/>
    </location>
</feature>
<feature type="compositionally biased region" description="Polar residues" evidence="1">
    <location>
        <begin position="537"/>
        <end position="549"/>
    </location>
</feature>
<feature type="region of interest" description="Disordered" evidence="1">
    <location>
        <begin position="1"/>
        <end position="51"/>
    </location>
</feature>
<dbReference type="OrthoDB" id="5336565at2759"/>